<evidence type="ECO:0000313" key="2">
    <source>
        <dbReference type="Proteomes" id="UP000320475"/>
    </source>
</evidence>
<protein>
    <submittedName>
        <fullName evidence="1">Uncharacterized protein</fullName>
    </submittedName>
</protein>
<proteinExistence type="predicted"/>
<evidence type="ECO:0000313" key="1">
    <source>
        <dbReference type="EMBL" id="TPX40369.1"/>
    </source>
</evidence>
<accession>A0A507CL38</accession>
<dbReference type="EMBL" id="QEAM01000393">
    <property type="protein sequence ID" value="TPX40369.1"/>
    <property type="molecule type" value="Genomic_DNA"/>
</dbReference>
<organism evidence="1 2">
    <name type="scientific">Synchytrium endobioticum</name>
    <dbReference type="NCBI Taxonomy" id="286115"/>
    <lineage>
        <taxon>Eukaryota</taxon>
        <taxon>Fungi</taxon>
        <taxon>Fungi incertae sedis</taxon>
        <taxon>Chytridiomycota</taxon>
        <taxon>Chytridiomycota incertae sedis</taxon>
        <taxon>Chytridiomycetes</taxon>
        <taxon>Synchytriales</taxon>
        <taxon>Synchytriaceae</taxon>
        <taxon>Synchytrium</taxon>
    </lineage>
</organism>
<reference evidence="1 2" key="1">
    <citation type="journal article" date="2019" name="Sci. Rep.">
        <title>Comparative genomics of chytrid fungi reveal insights into the obligate biotrophic and pathogenic lifestyle of Synchytrium endobioticum.</title>
        <authorList>
            <person name="van de Vossenberg B.T.L.H."/>
            <person name="Warris S."/>
            <person name="Nguyen H.D.T."/>
            <person name="van Gent-Pelzer M.P.E."/>
            <person name="Joly D.L."/>
            <person name="van de Geest H.C."/>
            <person name="Bonants P.J.M."/>
            <person name="Smith D.S."/>
            <person name="Levesque C.A."/>
            <person name="van der Lee T.A.J."/>
        </authorList>
    </citation>
    <scope>NUCLEOTIDE SEQUENCE [LARGE SCALE GENOMIC DNA]</scope>
    <source>
        <strain evidence="1 2">LEV6574</strain>
    </source>
</reference>
<comment type="caution">
    <text evidence="1">The sequence shown here is derived from an EMBL/GenBank/DDBJ whole genome shotgun (WGS) entry which is preliminary data.</text>
</comment>
<gene>
    <name evidence="1" type="ORF">SeLEV6574_g06648</name>
</gene>
<dbReference type="Proteomes" id="UP000320475">
    <property type="component" value="Unassembled WGS sequence"/>
</dbReference>
<dbReference type="AlphaFoldDB" id="A0A507CL38"/>
<name>A0A507CL38_9FUNG</name>
<sequence>MKFPVTDDCVLDRQCVGRQKLLYRHRIHIRWRACSAFPRTIGGHALLSWSRGVAVASLILSGLVLRYNPSRKSIQEFEDSLVKAYVVGTPDYMLDASAYTYDLLWIIEESPKQ</sequence>